<reference evidence="2" key="1">
    <citation type="submission" date="2022-05" db="EMBL/GenBank/DDBJ databases">
        <title>The Musa troglodytarum L. genome provides insights into the mechanism of non-climacteric behaviour and enrichment of carotenoids.</title>
        <authorList>
            <person name="Wang J."/>
        </authorList>
    </citation>
    <scope>NUCLEOTIDE SEQUENCE</scope>
    <source>
        <tissue evidence="2">Leaf</tissue>
    </source>
</reference>
<dbReference type="OrthoDB" id="2013972at2759"/>
<organism evidence="2 3">
    <name type="scientific">Musa troglodytarum</name>
    <name type="common">fe'i banana</name>
    <dbReference type="NCBI Taxonomy" id="320322"/>
    <lineage>
        <taxon>Eukaryota</taxon>
        <taxon>Viridiplantae</taxon>
        <taxon>Streptophyta</taxon>
        <taxon>Embryophyta</taxon>
        <taxon>Tracheophyta</taxon>
        <taxon>Spermatophyta</taxon>
        <taxon>Magnoliopsida</taxon>
        <taxon>Liliopsida</taxon>
        <taxon>Zingiberales</taxon>
        <taxon>Musaceae</taxon>
        <taxon>Musa</taxon>
    </lineage>
</organism>
<dbReference type="GO" id="GO:0016874">
    <property type="term" value="F:ligase activity"/>
    <property type="evidence" value="ECO:0007669"/>
    <property type="project" value="UniProtKB-KW"/>
</dbReference>
<dbReference type="Proteomes" id="UP001055439">
    <property type="component" value="Chromosome 8"/>
</dbReference>
<sequence length="60" mass="6726">MKKLDLVARAVTMCRGAVSDGDARMLLWTVPTRYPIKESPGEVEVSTPSIRSFPHRPRQS</sequence>
<evidence type="ECO:0000313" key="3">
    <source>
        <dbReference type="Proteomes" id="UP001055439"/>
    </source>
</evidence>
<keyword evidence="3" id="KW-1185">Reference proteome</keyword>
<proteinExistence type="predicted"/>
<name>A0A9E7I2K9_9LILI</name>
<evidence type="ECO:0000313" key="2">
    <source>
        <dbReference type="EMBL" id="URE41477.1"/>
    </source>
</evidence>
<protein>
    <submittedName>
        <fullName evidence="2">D-ala D-ala ligase N-terminus</fullName>
    </submittedName>
</protein>
<dbReference type="AlphaFoldDB" id="A0A9E7I2K9"/>
<feature type="region of interest" description="Disordered" evidence="1">
    <location>
        <begin position="38"/>
        <end position="60"/>
    </location>
</feature>
<keyword evidence="2" id="KW-0436">Ligase</keyword>
<accession>A0A9E7I2K9</accession>
<gene>
    <name evidence="2" type="ORF">MUK42_06445</name>
</gene>
<evidence type="ECO:0000256" key="1">
    <source>
        <dbReference type="SAM" id="MobiDB-lite"/>
    </source>
</evidence>
<dbReference type="EMBL" id="CP097510">
    <property type="protein sequence ID" value="URE41477.1"/>
    <property type="molecule type" value="Genomic_DNA"/>
</dbReference>